<evidence type="ECO:0000256" key="1">
    <source>
        <dbReference type="SAM" id="MobiDB-lite"/>
    </source>
</evidence>
<dbReference type="EMBL" id="SMAI01000013">
    <property type="protein sequence ID" value="TCT02400.1"/>
    <property type="molecule type" value="Genomic_DNA"/>
</dbReference>
<organism evidence="3 4">
    <name type="scientific">Aquabacter spiritensis</name>
    <dbReference type="NCBI Taxonomy" id="933073"/>
    <lineage>
        <taxon>Bacteria</taxon>
        <taxon>Pseudomonadati</taxon>
        <taxon>Pseudomonadota</taxon>
        <taxon>Alphaproteobacteria</taxon>
        <taxon>Hyphomicrobiales</taxon>
        <taxon>Xanthobacteraceae</taxon>
        <taxon>Aquabacter</taxon>
    </lineage>
</organism>
<feature type="chain" id="PRO_5020404604" evidence="2">
    <location>
        <begin position="26"/>
        <end position="116"/>
    </location>
</feature>
<sequence>MKRLFVALWGAGALGLVALASPANAMPLAPTNPLNGVQITSQAQDVAWRRVCKPTSRWVNGRRVVTNRCRNVWVGPPRGRNWNGPRPGYRQGYAPPPPRRGYYAPPPRPGFTFGFN</sequence>
<dbReference type="AlphaFoldDB" id="A0A4R3LPS9"/>
<name>A0A4R3LPS9_9HYPH</name>
<keyword evidence="2" id="KW-0732">Signal</keyword>
<feature type="compositionally biased region" description="Pro residues" evidence="1">
    <location>
        <begin position="94"/>
        <end position="106"/>
    </location>
</feature>
<dbReference type="OrthoDB" id="10012831at2"/>
<gene>
    <name evidence="3" type="ORF">EDC64_11347</name>
</gene>
<feature type="signal peptide" evidence="2">
    <location>
        <begin position="1"/>
        <end position="25"/>
    </location>
</feature>
<dbReference type="RefSeq" id="WP_132033989.1">
    <property type="nucleotide sequence ID" value="NZ_SMAI01000013.1"/>
</dbReference>
<evidence type="ECO:0000313" key="4">
    <source>
        <dbReference type="Proteomes" id="UP000294664"/>
    </source>
</evidence>
<reference evidence="3 4" key="1">
    <citation type="submission" date="2019-03" db="EMBL/GenBank/DDBJ databases">
        <title>Genomic Encyclopedia of Type Strains, Phase IV (KMG-IV): sequencing the most valuable type-strain genomes for metagenomic binning, comparative biology and taxonomic classification.</title>
        <authorList>
            <person name="Goeker M."/>
        </authorList>
    </citation>
    <scope>NUCLEOTIDE SEQUENCE [LARGE SCALE GENOMIC DNA]</scope>
    <source>
        <strain evidence="3 4">DSM 9035</strain>
    </source>
</reference>
<proteinExistence type="predicted"/>
<feature type="region of interest" description="Disordered" evidence="1">
    <location>
        <begin position="75"/>
        <end position="106"/>
    </location>
</feature>
<evidence type="ECO:0000256" key="2">
    <source>
        <dbReference type="SAM" id="SignalP"/>
    </source>
</evidence>
<dbReference type="Proteomes" id="UP000294664">
    <property type="component" value="Unassembled WGS sequence"/>
</dbReference>
<comment type="caution">
    <text evidence="3">The sequence shown here is derived from an EMBL/GenBank/DDBJ whole genome shotgun (WGS) entry which is preliminary data.</text>
</comment>
<accession>A0A4R3LPS9</accession>
<protein>
    <submittedName>
        <fullName evidence="3">Uncharacterized protein</fullName>
    </submittedName>
</protein>
<evidence type="ECO:0000313" key="3">
    <source>
        <dbReference type="EMBL" id="TCT02400.1"/>
    </source>
</evidence>
<feature type="compositionally biased region" description="Low complexity" evidence="1">
    <location>
        <begin position="75"/>
        <end position="93"/>
    </location>
</feature>
<keyword evidence="4" id="KW-1185">Reference proteome</keyword>